<dbReference type="Proteomes" id="UP001237642">
    <property type="component" value="Unassembled WGS sequence"/>
</dbReference>
<dbReference type="Pfam" id="PF13456">
    <property type="entry name" value="RVT_3"/>
    <property type="match status" value="1"/>
</dbReference>
<dbReference type="Pfam" id="PF13966">
    <property type="entry name" value="zf-RVT"/>
    <property type="match status" value="1"/>
</dbReference>
<dbReference type="InterPro" id="IPR044730">
    <property type="entry name" value="RNase_H-like_dom_plant"/>
</dbReference>
<dbReference type="SUPFAM" id="SSF53098">
    <property type="entry name" value="Ribonuclease H-like"/>
    <property type="match status" value="1"/>
</dbReference>
<gene>
    <name evidence="4" type="ORF">POM88_012930</name>
</gene>
<dbReference type="SUPFAM" id="SSF56219">
    <property type="entry name" value="DNase I-like"/>
    <property type="match status" value="1"/>
</dbReference>
<dbReference type="EMBL" id="JAUIZM010000003">
    <property type="protein sequence ID" value="KAK1393874.1"/>
    <property type="molecule type" value="Genomic_DNA"/>
</dbReference>
<name>A0AAD8N275_9APIA</name>
<evidence type="ECO:0000313" key="4">
    <source>
        <dbReference type="EMBL" id="KAK1393874.1"/>
    </source>
</evidence>
<dbReference type="PANTHER" id="PTHR36617:SF15">
    <property type="entry name" value="REVERSE TRANSCRIPTASE ZINC-BINDING DOMAIN-CONTAINING PROTEIN"/>
    <property type="match status" value="1"/>
</dbReference>
<dbReference type="InterPro" id="IPR002156">
    <property type="entry name" value="RNaseH_domain"/>
</dbReference>
<keyword evidence="5" id="KW-1185">Reference proteome</keyword>
<dbReference type="GO" id="GO:0004523">
    <property type="term" value="F:RNA-DNA hybrid ribonuclease activity"/>
    <property type="evidence" value="ECO:0007669"/>
    <property type="project" value="InterPro"/>
</dbReference>
<accession>A0AAD8N275</accession>
<sequence>MKNLILLSWNIRGACSSVARRLIKEVLQENKISFICLQETKCGAWNNNLVDSLWSGQDNGWVEVKARGLSGGIFCSWNASIYSLERVQNTERWLWCVMKSRIEDVYFHIINIYSGQELQEKRELWIQLEQVARNNLDEPCCFVGDYNSIRDEEEKENCEFRRVDTIGFNQFIGNSNLLDLAITNSSFTWFGAGGKKSRLDRVLVNSEWWRKGCWKVSALNRRKSDHRPLLLRLDLVNWGPVPYKVYDIWLKDEMLLNALKTTTEMDNVNDGLNVQDLIRRIKSLIKDWSKDPKNNVGLRIKELECKITELENSQLQSNKIRELRMDLEDLYDQKISMLKQKSRVSWQLFGDKNTRFFHQIIQKRRSRNLVRKIFWMNSWITSPQDLKKAFYDHFSKTFQKKAQVVELRLGSIEVNKISLQEAEWLQKELTLEELEWALENLAPGKAPGPDGLNIGIIRTLWASLKKKTLECFTSFMSDGSLPVGLNSSFLALIPKVEKPKLVTEFRPISLINSTAKIFTKVLAEREEGFNYNISKEKFRWHIRDGNKVLFWEDYWKNDERLSITFNRLYALSRMKNVSVREFCNVWNCPETQVNKLWCRDLRAWELEDAVKLNEIINEVNLQQGEDSLVWRHSGKVFSVKDSTNFLIGEATRDGPEWKKIWKNKAPPKIQLFMWKLEQKILPTRVLLTSRMGNRISDLYCPFCRVLVETQDHLMWSCSFTKDVWGKVFDWWGFSNRFSNISNLQVWEWLKWCRNSSVQVCWGLSLLSTLWSLWLCRNLVVFERKNTDVNEVVWLIKVRAWKWAQACKMLSEFTRNLWDVNPIGAVLNSQRPSSVHIKKFVDASGYSDGAFKVLNNGVVKAGIGGFLKDKHQNLVYIFSGPTEALSPLQAEIKAFYCLIKAVEDSQWKEKNILFHVDSEEVLRFIAKIRAGLFLDQCSLEGDLVRFCQKSNYHFKHVNRSENSGADDLASQGLSRLQLIQGWY</sequence>
<dbReference type="Gene3D" id="3.30.420.10">
    <property type="entry name" value="Ribonuclease H-like superfamily/Ribonuclease H"/>
    <property type="match status" value="1"/>
</dbReference>
<evidence type="ECO:0008006" key="6">
    <source>
        <dbReference type="Google" id="ProtNLM"/>
    </source>
</evidence>
<dbReference type="Gene3D" id="3.60.10.10">
    <property type="entry name" value="Endonuclease/exonuclease/phosphatase"/>
    <property type="match status" value="1"/>
</dbReference>
<dbReference type="InterPro" id="IPR036397">
    <property type="entry name" value="RNaseH_sf"/>
</dbReference>
<protein>
    <recommendedName>
        <fullName evidence="6">Reverse transcriptase</fullName>
    </recommendedName>
</protein>
<evidence type="ECO:0000259" key="2">
    <source>
        <dbReference type="Pfam" id="PF13456"/>
    </source>
</evidence>
<feature type="domain" description="Reverse transcriptase zinc-binding" evidence="3">
    <location>
        <begin position="637"/>
        <end position="724"/>
    </location>
</feature>
<organism evidence="4 5">
    <name type="scientific">Heracleum sosnowskyi</name>
    <dbReference type="NCBI Taxonomy" id="360622"/>
    <lineage>
        <taxon>Eukaryota</taxon>
        <taxon>Viridiplantae</taxon>
        <taxon>Streptophyta</taxon>
        <taxon>Embryophyta</taxon>
        <taxon>Tracheophyta</taxon>
        <taxon>Spermatophyta</taxon>
        <taxon>Magnoliopsida</taxon>
        <taxon>eudicotyledons</taxon>
        <taxon>Gunneridae</taxon>
        <taxon>Pentapetalae</taxon>
        <taxon>asterids</taxon>
        <taxon>campanulids</taxon>
        <taxon>Apiales</taxon>
        <taxon>Apiaceae</taxon>
        <taxon>Apioideae</taxon>
        <taxon>apioid superclade</taxon>
        <taxon>Tordylieae</taxon>
        <taxon>Tordyliinae</taxon>
        <taxon>Heracleum</taxon>
    </lineage>
</organism>
<dbReference type="InterPro" id="IPR026960">
    <property type="entry name" value="RVT-Znf"/>
</dbReference>
<reference evidence="4" key="2">
    <citation type="submission" date="2023-05" db="EMBL/GenBank/DDBJ databases">
        <authorList>
            <person name="Schelkunov M.I."/>
        </authorList>
    </citation>
    <scope>NUCLEOTIDE SEQUENCE</scope>
    <source>
        <strain evidence="4">Hsosn_3</strain>
        <tissue evidence="4">Leaf</tissue>
    </source>
</reference>
<reference evidence="4" key="1">
    <citation type="submission" date="2023-02" db="EMBL/GenBank/DDBJ databases">
        <title>Genome of toxic invasive species Heracleum sosnowskyi carries increased number of genes despite the absence of recent whole-genome duplications.</title>
        <authorList>
            <person name="Schelkunov M."/>
            <person name="Shtratnikova V."/>
            <person name="Makarenko M."/>
            <person name="Klepikova A."/>
            <person name="Omelchenko D."/>
            <person name="Novikova G."/>
            <person name="Obukhova E."/>
            <person name="Bogdanov V."/>
            <person name="Penin A."/>
            <person name="Logacheva M."/>
        </authorList>
    </citation>
    <scope>NUCLEOTIDE SEQUENCE</scope>
    <source>
        <strain evidence="4">Hsosn_3</strain>
        <tissue evidence="4">Leaf</tissue>
    </source>
</reference>
<dbReference type="InterPro" id="IPR036691">
    <property type="entry name" value="Endo/exonu/phosph_ase_sf"/>
</dbReference>
<dbReference type="Pfam" id="PF03372">
    <property type="entry name" value="Exo_endo_phos"/>
    <property type="match status" value="1"/>
</dbReference>
<dbReference type="CDD" id="cd06222">
    <property type="entry name" value="RNase_H_like"/>
    <property type="match status" value="1"/>
</dbReference>
<dbReference type="InterPro" id="IPR012337">
    <property type="entry name" value="RNaseH-like_sf"/>
</dbReference>
<comment type="caution">
    <text evidence="4">The sequence shown here is derived from an EMBL/GenBank/DDBJ whole genome shotgun (WGS) entry which is preliminary data.</text>
</comment>
<dbReference type="AlphaFoldDB" id="A0AAD8N275"/>
<proteinExistence type="predicted"/>
<evidence type="ECO:0000259" key="1">
    <source>
        <dbReference type="Pfam" id="PF03372"/>
    </source>
</evidence>
<feature type="domain" description="Endonuclease/exonuclease/phosphatase" evidence="1">
    <location>
        <begin position="7"/>
        <end position="226"/>
    </location>
</feature>
<dbReference type="GO" id="GO:0003676">
    <property type="term" value="F:nucleic acid binding"/>
    <property type="evidence" value="ECO:0007669"/>
    <property type="project" value="InterPro"/>
</dbReference>
<evidence type="ECO:0000313" key="5">
    <source>
        <dbReference type="Proteomes" id="UP001237642"/>
    </source>
</evidence>
<dbReference type="InterPro" id="IPR005135">
    <property type="entry name" value="Endo/exonuclease/phosphatase"/>
</dbReference>
<dbReference type="PANTHER" id="PTHR36617">
    <property type="entry name" value="PROTEIN, PUTATIVE-RELATED"/>
    <property type="match status" value="1"/>
</dbReference>
<evidence type="ECO:0000259" key="3">
    <source>
        <dbReference type="Pfam" id="PF13966"/>
    </source>
</evidence>
<feature type="domain" description="RNase H type-1" evidence="2">
    <location>
        <begin position="854"/>
        <end position="970"/>
    </location>
</feature>